<dbReference type="SUPFAM" id="SSF49764">
    <property type="entry name" value="HSP20-like chaperones"/>
    <property type="match status" value="1"/>
</dbReference>
<feature type="region of interest" description="Disordered" evidence="2">
    <location>
        <begin position="328"/>
        <end position="408"/>
    </location>
</feature>
<protein>
    <submittedName>
        <fullName evidence="5">Cochaperone protein</fullName>
    </submittedName>
</protein>
<dbReference type="CDD" id="cd06466">
    <property type="entry name" value="p23_CS_SGT1_like"/>
    <property type="match status" value="1"/>
</dbReference>
<dbReference type="PANTHER" id="PTHR45862">
    <property type="entry name" value="PROTEIN SGT1 HOMOLOG"/>
    <property type="match status" value="1"/>
</dbReference>
<name>A0A9W8WG56_9HYPO</name>
<evidence type="ECO:0000259" key="4">
    <source>
        <dbReference type="PROSITE" id="PS51203"/>
    </source>
</evidence>
<keyword evidence="6" id="KW-1185">Reference proteome</keyword>
<dbReference type="Proteomes" id="UP001140502">
    <property type="component" value="Unassembled WGS sequence"/>
</dbReference>
<sequence length="464" mass="51717">MSHITTAQKGLAAVEAKKWDVALPLLSRALQTSPNPAWLIARSKALIGKGRYQEALDDANLAWHNAYERNKRPLISEANYRRAVAYFRLGQYANADACCVYAIRLIKGFPAVEKEDPAKALTDADGFYTMTSEDAQREVREEAQKDTPRSINKGMNALDGLDLGPKTKETRTASSLRFMILAAMERLDKNDPARKLTTKARPEQKDLAALEPAEEDVEEEEEEEEEKPAPVAKSTFRPAIQLRLQDFQSDAVMSVSIFSKGADSEKLKVEFKPFSVHLNAIRYPTGETRPFDLHLWGEIDPASSIHTVTPHKIELSLRKKTLGKWKHLKGTAKTPDESAADAESSKASEKAPEQPKAEEKQEPAQPTEPKKAEASNSAPQYPTSSRTGPKDWDKVGDDDEAEDTSDVNHFFKKLYQGATPEQQRAMMKSFTESNGTSLSTDWDDVKDRTVETVPPEGVEAKKWS</sequence>
<comment type="caution">
    <text evidence="5">The sequence shown here is derived from an EMBL/GenBank/DDBJ whole genome shotgun (WGS) entry which is preliminary data.</text>
</comment>
<dbReference type="Gene3D" id="2.60.40.790">
    <property type="match status" value="1"/>
</dbReference>
<evidence type="ECO:0000259" key="3">
    <source>
        <dbReference type="PROSITE" id="PS51048"/>
    </source>
</evidence>
<feature type="domain" description="CS" evidence="4">
    <location>
        <begin position="239"/>
        <end position="329"/>
    </location>
</feature>
<dbReference type="AlphaFoldDB" id="A0A9W8WG56"/>
<organism evidence="5 6">
    <name type="scientific">Fusarium piperis</name>
    <dbReference type="NCBI Taxonomy" id="1435070"/>
    <lineage>
        <taxon>Eukaryota</taxon>
        <taxon>Fungi</taxon>
        <taxon>Dikarya</taxon>
        <taxon>Ascomycota</taxon>
        <taxon>Pezizomycotina</taxon>
        <taxon>Sordariomycetes</taxon>
        <taxon>Hypocreomycetidae</taxon>
        <taxon>Hypocreales</taxon>
        <taxon>Nectriaceae</taxon>
        <taxon>Fusarium</taxon>
        <taxon>Fusarium solani species complex</taxon>
    </lineage>
</organism>
<feature type="region of interest" description="Disordered" evidence="2">
    <location>
        <begin position="191"/>
        <end position="234"/>
    </location>
</feature>
<proteinExistence type="inferred from homology"/>
<dbReference type="SUPFAM" id="SSF48452">
    <property type="entry name" value="TPR-like"/>
    <property type="match status" value="1"/>
</dbReference>
<comment type="similarity">
    <text evidence="1">Belongs to the SGT1 family.</text>
</comment>
<evidence type="ECO:0000313" key="5">
    <source>
        <dbReference type="EMBL" id="KAJ4323622.1"/>
    </source>
</evidence>
<accession>A0A9W8WG56</accession>
<dbReference type="Pfam" id="PF13432">
    <property type="entry name" value="TPR_16"/>
    <property type="match status" value="1"/>
</dbReference>
<evidence type="ECO:0000256" key="1">
    <source>
        <dbReference type="ARBA" id="ARBA00008509"/>
    </source>
</evidence>
<dbReference type="InterPro" id="IPR007052">
    <property type="entry name" value="CS_dom"/>
</dbReference>
<feature type="compositionally biased region" description="Polar residues" evidence="2">
    <location>
        <begin position="430"/>
        <end position="440"/>
    </location>
</feature>
<dbReference type="PROSITE" id="PS51203">
    <property type="entry name" value="CS"/>
    <property type="match status" value="1"/>
</dbReference>
<feature type="compositionally biased region" description="Polar residues" evidence="2">
    <location>
        <begin position="374"/>
        <end position="387"/>
    </location>
</feature>
<feature type="compositionally biased region" description="Acidic residues" evidence="2">
    <location>
        <begin position="212"/>
        <end position="226"/>
    </location>
</feature>
<feature type="region of interest" description="Disordered" evidence="2">
    <location>
        <begin position="134"/>
        <end position="166"/>
    </location>
</feature>
<dbReference type="InterPro" id="IPR007699">
    <property type="entry name" value="SGS_dom"/>
</dbReference>
<evidence type="ECO:0000313" key="6">
    <source>
        <dbReference type="Proteomes" id="UP001140502"/>
    </source>
</evidence>
<evidence type="ECO:0000256" key="2">
    <source>
        <dbReference type="SAM" id="MobiDB-lite"/>
    </source>
</evidence>
<feature type="compositionally biased region" description="Basic and acidic residues" evidence="2">
    <location>
        <begin position="191"/>
        <end position="208"/>
    </location>
</feature>
<feature type="compositionally biased region" description="Acidic residues" evidence="2">
    <location>
        <begin position="396"/>
        <end position="405"/>
    </location>
</feature>
<dbReference type="GO" id="GO:0051087">
    <property type="term" value="F:protein-folding chaperone binding"/>
    <property type="evidence" value="ECO:0007669"/>
    <property type="project" value="InterPro"/>
</dbReference>
<dbReference type="Pfam" id="PF04969">
    <property type="entry name" value="CS"/>
    <property type="match status" value="1"/>
</dbReference>
<feature type="compositionally biased region" description="Basic and acidic residues" evidence="2">
    <location>
        <begin position="343"/>
        <end position="373"/>
    </location>
</feature>
<dbReference type="InterPro" id="IPR044563">
    <property type="entry name" value="Sgt1-like"/>
</dbReference>
<feature type="region of interest" description="Disordered" evidence="2">
    <location>
        <begin position="430"/>
        <end position="464"/>
    </location>
</feature>
<gene>
    <name evidence="5" type="primary">SGT1</name>
    <name evidence="5" type="ORF">N0V84_004230</name>
</gene>
<dbReference type="InterPro" id="IPR008978">
    <property type="entry name" value="HSP20-like_chaperone"/>
</dbReference>
<reference evidence="5" key="1">
    <citation type="submission" date="2022-10" db="EMBL/GenBank/DDBJ databases">
        <title>Tapping the CABI collections for fungal endophytes: first genome assemblies for Collariella, Neodidymelliopsis, Ascochyta clinopodiicola, Didymella pomorum, Didymosphaeria variabile, Neocosmospora piperis and Neocucurbitaria cava.</title>
        <authorList>
            <person name="Hill R."/>
        </authorList>
    </citation>
    <scope>NUCLEOTIDE SEQUENCE</scope>
    <source>
        <strain evidence="5">IMI 366586</strain>
    </source>
</reference>
<dbReference type="Gene3D" id="1.25.40.10">
    <property type="entry name" value="Tetratricopeptide repeat domain"/>
    <property type="match status" value="1"/>
</dbReference>
<dbReference type="OrthoDB" id="1898560at2759"/>
<dbReference type="Pfam" id="PF05002">
    <property type="entry name" value="SGS"/>
    <property type="match status" value="1"/>
</dbReference>
<dbReference type="EMBL" id="JAPEUR010000068">
    <property type="protein sequence ID" value="KAJ4323622.1"/>
    <property type="molecule type" value="Genomic_DNA"/>
</dbReference>
<feature type="compositionally biased region" description="Basic and acidic residues" evidence="2">
    <location>
        <begin position="134"/>
        <end position="148"/>
    </location>
</feature>
<dbReference type="PROSITE" id="PS51048">
    <property type="entry name" value="SGS"/>
    <property type="match status" value="1"/>
</dbReference>
<feature type="domain" description="SGS" evidence="3">
    <location>
        <begin position="380"/>
        <end position="464"/>
    </location>
</feature>
<dbReference type="InterPro" id="IPR011990">
    <property type="entry name" value="TPR-like_helical_dom_sf"/>
</dbReference>